<sequence>MSQFTHRLIARESARVELVLTSCTGAPWHLSVSRGVERFIGRYPRIDGLVAEGALLQFRTAVPQG</sequence>
<accession>A0A2P7QK99</accession>
<evidence type="ECO:0000313" key="1">
    <source>
        <dbReference type="EMBL" id="PSJ38394.1"/>
    </source>
</evidence>
<organism evidence="1 2">
    <name type="scientific">Allosphingosinicella deserti</name>
    <dbReference type="NCBI Taxonomy" id="2116704"/>
    <lineage>
        <taxon>Bacteria</taxon>
        <taxon>Pseudomonadati</taxon>
        <taxon>Pseudomonadota</taxon>
        <taxon>Alphaproteobacteria</taxon>
        <taxon>Sphingomonadales</taxon>
        <taxon>Sphingomonadaceae</taxon>
        <taxon>Allosphingosinicella</taxon>
    </lineage>
</organism>
<reference evidence="1 2" key="1">
    <citation type="submission" date="2018-03" db="EMBL/GenBank/DDBJ databases">
        <title>The draft genome of Sphingosinicella sp. GL-C-18.</title>
        <authorList>
            <person name="Liu L."/>
            <person name="Li L."/>
            <person name="Liang L."/>
            <person name="Zhang X."/>
            <person name="Wang T."/>
        </authorList>
    </citation>
    <scope>NUCLEOTIDE SEQUENCE [LARGE SCALE GENOMIC DNA]</scope>
    <source>
        <strain evidence="1 2">GL-C-18</strain>
    </source>
</reference>
<dbReference type="AlphaFoldDB" id="A0A2P7QK99"/>
<dbReference type="Proteomes" id="UP000241167">
    <property type="component" value="Unassembled WGS sequence"/>
</dbReference>
<keyword evidence="2" id="KW-1185">Reference proteome</keyword>
<dbReference type="EMBL" id="PXYI01000006">
    <property type="protein sequence ID" value="PSJ38394.1"/>
    <property type="molecule type" value="Genomic_DNA"/>
</dbReference>
<evidence type="ECO:0000313" key="2">
    <source>
        <dbReference type="Proteomes" id="UP000241167"/>
    </source>
</evidence>
<proteinExistence type="predicted"/>
<name>A0A2P7QK99_9SPHN</name>
<dbReference type="OrthoDB" id="7596716at2"/>
<protein>
    <submittedName>
        <fullName evidence="1">Uncharacterized protein</fullName>
    </submittedName>
</protein>
<gene>
    <name evidence="1" type="ORF">C7I55_18280</name>
</gene>
<comment type="caution">
    <text evidence="1">The sequence shown here is derived from an EMBL/GenBank/DDBJ whole genome shotgun (WGS) entry which is preliminary data.</text>
</comment>